<keyword evidence="1 7" id="KW-1003">Cell membrane</keyword>
<feature type="region of interest" description="Disordered" evidence="9">
    <location>
        <begin position="1"/>
        <end position="28"/>
    </location>
</feature>
<dbReference type="EMBL" id="CP063169">
    <property type="protein sequence ID" value="QOR69061.1"/>
    <property type="molecule type" value="Genomic_DNA"/>
</dbReference>
<evidence type="ECO:0000313" key="10">
    <source>
        <dbReference type="EMBL" id="QOR69061.1"/>
    </source>
</evidence>
<feature type="coiled-coil region" evidence="8">
    <location>
        <begin position="165"/>
        <end position="192"/>
    </location>
</feature>
<reference evidence="10 11" key="1">
    <citation type="submission" date="2020-10" db="EMBL/GenBank/DDBJ databases">
        <title>Haloactinobacterium sp. RN3S43, a bacterium isolated from saline soil.</title>
        <authorList>
            <person name="Sun J.-Q."/>
        </authorList>
    </citation>
    <scope>NUCLEOTIDE SEQUENCE [LARGE SCALE GENOMIC DNA]</scope>
    <source>
        <strain evidence="10 11">RN3S43</strain>
    </source>
</reference>
<evidence type="ECO:0000256" key="7">
    <source>
        <dbReference type="HAMAP-Rule" id="MF_02065"/>
    </source>
</evidence>
<dbReference type="GO" id="GO:0071555">
    <property type="term" value="P:cell wall organization"/>
    <property type="evidence" value="ECO:0007669"/>
    <property type="project" value="UniProtKB-KW"/>
</dbReference>
<keyword evidence="6 7" id="KW-0961">Cell wall biogenesis/degradation</keyword>
<comment type="catalytic activity">
    <reaction evidence="7">
        <text>a peptidoglycan chain = a peptidoglycan chain with N-acetyl-1,6-anhydromuramyl-[peptide] at the reducing end + a peptidoglycan chain with N-acetylglucosamine at the non-reducing end.</text>
        <dbReference type="EC" id="4.2.2.29"/>
    </reaction>
</comment>
<sequence length="381" mass="41240">MTDLFNQDSVSAVDARERRTAERRRRARKRAQRRRNIISFIVMIVALGLLVGGGWVLVRPLLNPDSDPTVEVTDYPGPGSGEVEVVIEEGSSGSDMATALVEADVVATRTAFINAYNANPDAAGIQPGTYTLMQQMSAEDAVATMLDPASLTGNRITVPEGWRASQIYERIAQRLEIEVSEVEAAADEVAADYLPDVAGGDMEGWLAASTYNIHPEDTAEDVLQSMIDRTGEMLDSLEVPADDRQDVLIKASIIEAEVIREDERARVALVIENRLDGCSGDGRLGMDSTVAYGLGITLGEALTQERLEADTSYNTRINPGLPPGPIDSPGQLSIEAVLDPAEGQLCYFVSDLETGESLFAETLDEHNDNRAIINERSNGDD</sequence>
<dbReference type="RefSeq" id="WP_193495120.1">
    <property type="nucleotide sequence ID" value="NZ_CP063169.1"/>
</dbReference>
<proteinExistence type="inferred from homology"/>
<dbReference type="AlphaFoldDB" id="A0A7M1SNR8"/>
<dbReference type="GO" id="GO:0008932">
    <property type="term" value="F:lytic endotransglycosylase activity"/>
    <property type="evidence" value="ECO:0007669"/>
    <property type="project" value="UniProtKB-UniRule"/>
</dbReference>
<organism evidence="10 11">
    <name type="scientific">Ruania alkalisoli</name>
    <dbReference type="NCBI Taxonomy" id="2779775"/>
    <lineage>
        <taxon>Bacteria</taxon>
        <taxon>Bacillati</taxon>
        <taxon>Actinomycetota</taxon>
        <taxon>Actinomycetes</taxon>
        <taxon>Micrococcales</taxon>
        <taxon>Ruaniaceae</taxon>
        <taxon>Ruania</taxon>
    </lineage>
</organism>
<dbReference type="InterPro" id="IPR003770">
    <property type="entry name" value="MLTG-like"/>
</dbReference>
<evidence type="ECO:0000256" key="3">
    <source>
        <dbReference type="ARBA" id="ARBA00022989"/>
    </source>
</evidence>
<dbReference type="Proteomes" id="UP000593758">
    <property type="component" value="Chromosome"/>
</dbReference>
<keyword evidence="4 7" id="KW-0472">Membrane</keyword>
<evidence type="ECO:0000256" key="8">
    <source>
        <dbReference type="SAM" id="Coils"/>
    </source>
</evidence>
<dbReference type="PANTHER" id="PTHR30518:SF2">
    <property type="entry name" value="ENDOLYTIC MUREIN TRANSGLYCOSYLASE"/>
    <property type="match status" value="1"/>
</dbReference>
<dbReference type="GO" id="GO:0009252">
    <property type="term" value="P:peptidoglycan biosynthetic process"/>
    <property type="evidence" value="ECO:0007669"/>
    <property type="project" value="UniProtKB-UniRule"/>
</dbReference>
<feature type="transmembrane region" description="Helical" evidence="7">
    <location>
        <begin position="37"/>
        <end position="58"/>
    </location>
</feature>
<dbReference type="NCBIfam" id="TIGR00247">
    <property type="entry name" value="endolytic transglycosylase MltG"/>
    <property type="match status" value="1"/>
</dbReference>
<keyword evidence="2 7" id="KW-0812">Transmembrane</keyword>
<feature type="site" description="Important for catalytic activity" evidence="7">
    <location>
        <position position="257"/>
    </location>
</feature>
<keyword evidence="3 7" id="KW-1133">Transmembrane helix</keyword>
<gene>
    <name evidence="7 10" type="primary">mltG</name>
    <name evidence="10" type="ORF">IM660_09910</name>
</gene>
<dbReference type="PANTHER" id="PTHR30518">
    <property type="entry name" value="ENDOLYTIC MUREIN TRANSGLYCOSYLASE"/>
    <property type="match status" value="1"/>
</dbReference>
<dbReference type="KEGG" id="halt:IM660_09910"/>
<evidence type="ECO:0000256" key="5">
    <source>
        <dbReference type="ARBA" id="ARBA00023239"/>
    </source>
</evidence>
<evidence type="ECO:0000256" key="6">
    <source>
        <dbReference type="ARBA" id="ARBA00023316"/>
    </source>
</evidence>
<keyword evidence="8" id="KW-0175">Coiled coil</keyword>
<evidence type="ECO:0000256" key="2">
    <source>
        <dbReference type="ARBA" id="ARBA00022692"/>
    </source>
</evidence>
<accession>A0A7M1SNR8</accession>
<evidence type="ECO:0000256" key="1">
    <source>
        <dbReference type="ARBA" id="ARBA00022475"/>
    </source>
</evidence>
<comment type="subcellular location">
    <subcellularLocation>
        <location evidence="7">Cell membrane</location>
        <topology evidence="7">Single-pass membrane protein</topology>
    </subcellularLocation>
</comment>
<dbReference type="HAMAP" id="MF_02065">
    <property type="entry name" value="MltG"/>
    <property type="match status" value="1"/>
</dbReference>
<dbReference type="Pfam" id="PF02618">
    <property type="entry name" value="YceG"/>
    <property type="match status" value="1"/>
</dbReference>
<protein>
    <recommendedName>
        <fullName evidence="7">Endolytic murein transglycosylase</fullName>
        <ecNumber evidence="7">4.2.2.29</ecNumber>
    </recommendedName>
    <alternativeName>
        <fullName evidence="7">Peptidoglycan lytic transglycosylase</fullName>
    </alternativeName>
    <alternativeName>
        <fullName evidence="7">Peptidoglycan polymerization terminase</fullName>
    </alternativeName>
</protein>
<dbReference type="Gene3D" id="3.30.1490.480">
    <property type="entry name" value="Endolytic murein transglycosylase"/>
    <property type="match status" value="1"/>
</dbReference>
<dbReference type="EC" id="4.2.2.29" evidence="7"/>
<feature type="compositionally biased region" description="Polar residues" evidence="9">
    <location>
        <begin position="1"/>
        <end position="10"/>
    </location>
</feature>
<name>A0A7M1SNR8_9MICO</name>
<evidence type="ECO:0000256" key="9">
    <source>
        <dbReference type="SAM" id="MobiDB-lite"/>
    </source>
</evidence>
<evidence type="ECO:0000256" key="4">
    <source>
        <dbReference type="ARBA" id="ARBA00023136"/>
    </source>
</evidence>
<comment type="function">
    <text evidence="7">Functions as a peptidoglycan terminase that cleaves nascent peptidoglycan strands endolytically to terminate their elongation.</text>
</comment>
<keyword evidence="11" id="KW-1185">Reference proteome</keyword>
<dbReference type="GO" id="GO:0005886">
    <property type="term" value="C:plasma membrane"/>
    <property type="evidence" value="ECO:0007669"/>
    <property type="project" value="UniProtKB-SubCell"/>
</dbReference>
<comment type="similarity">
    <text evidence="7">Belongs to the transglycosylase MltG family.</text>
</comment>
<keyword evidence="5 7" id="KW-0456">Lyase</keyword>
<evidence type="ECO:0000313" key="11">
    <source>
        <dbReference type="Proteomes" id="UP000593758"/>
    </source>
</evidence>